<keyword evidence="1" id="KW-0472">Membrane</keyword>
<organism evidence="2 3">
    <name type="scientific">Aspergillus welwitschiae</name>
    <dbReference type="NCBI Taxonomy" id="1341132"/>
    <lineage>
        <taxon>Eukaryota</taxon>
        <taxon>Fungi</taxon>
        <taxon>Dikarya</taxon>
        <taxon>Ascomycota</taxon>
        <taxon>Pezizomycotina</taxon>
        <taxon>Eurotiomycetes</taxon>
        <taxon>Eurotiomycetidae</taxon>
        <taxon>Eurotiales</taxon>
        <taxon>Aspergillaceae</taxon>
        <taxon>Aspergillus</taxon>
        <taxon>Aspergillus subgen. Circumdati</taxon>
    </lineage>
</organism>
<evidence type="ECO:0000313" key="2">
    <source>
        <dbReference type="EMBL" id="RDH35678.1"/>
    </source>
</evidence>
<dbReference type="Proteomes" id="UP000253729">
    <property type="component" value="Unassembled WGS sequence"/>
</dbReference>
<keyword evidence="1" id="KW-0812">Transmembrane</keyword>
<protein>
    <submittedName>
        <fullName evidence="2">Uncharacterized protein</fullName>
    </submittedName>
</protein>
<feature type="transmembrane region" description="Helical" evidence="1">
    <location>
        <begin position="20"/>
        <end position="43"/>
    </location>
</feature>
<evidence type="ECO:0000256" key="1">
    <source>
        <dbReference type="SAM" id="Phobius"/>
    </source>
</evidence>
<dbReference type="GeneID" id="38132184"/>
<reference evidence="2 3" key="1">
    <citation type="submission" date="2018-07" db="EMBL/GenBank/DDBJ databases">
        <title>The genomes of Aspergillus section Nigri reveals drivers in fungal speciation.</title>
        <authorList>
            <consortium name="DOE Joint Genome Institute"/>
            <person name="Vesth T.C."/>
            <person name="Nybo J."/>
            <person name="Theobald S."/>
            <person name="Brandl J."/>
            <person name="Frisvad J.C."/>
            <person name="Nielsen K.F."/>
            <person name="Lyhne E.K."/>
            <person name="Kogle M.E."/>
            <person name="Kuo A."/>
            <person name="Riley R."/>
            <person name="Clum A."/>
            <person name="Nolan M."/>
            <person name="Lipzen A."/>
            <person name="Salamov A."/>
            <person name="Henrissat B."/>
            <person name="Wiebenga A."/>
            <person name="De vries R.P."/>
            <person name="Grigoriev I.V."/>
            <person name="Mortensen U.H."/>
            <person name="Andersen M.R."/>
            <person name="Baker S.E."/>
        </authorList>
    </citation>
    <scope>NUCLEOTIDE SEQUENCE [LARGE SCALE GENOMIC DNA]</scope>
    <source>
        <strain evidence="2 3">CBS 139.54b</strain>
    </source>
</reference>
<keyword evidence="3" id="KW-1185">Reference proteome</keyword>
<keyword evidence="1" id="KW-1133">Transmembrane helix</keyword>
<proteinExistence type="predicted"/>
<dbReference type="AlphaFoldDB" id="A0A3F3Q919"/>
<sequence>MARKTSIGTEFQLLGFTLSFLIYPFALGLFLNFGYVALVNWLLLDPYWVAW</sequence>
<dbReference type="EMBL" id="KZ852039">
    <property type="protein sequence ID" value="RDH35678.1"/>
    <property type="molecule type" value="Genomic_DNA"/>
</dbReference>
<evidence type="ECO:0000313" key="3">
    <source>
        <dbReference type="Proteomes" id="UP000253729"/>
    </source>
</evidence>
<name>A0A3F3Q919_9EURO</name>
<gene>
    <name evidence="2" type="ORF">BDQ94DRAFT_124235</name>
</gene>
<dbReference type="RefSeq" id="XP_026628700.1">
    <property type="nucleotide sequence ID" value="XM_026763828.1"/>
</dbReference>
<accession>A0A3F3Q919</accession>